<dbReference type="Proteomes" id="UP000253314">
    <property type="component" value="Unassembled WGS sequence"/>
</dbReference>
<dbReference type="InterPro" id="IPR005119">
    <property type="entry name" value="LysR_subst-bd"/>
</dbReference>
<dbReference type="Pfam" id="PF00126">
    <property type="entry name" value="HTH_1"/>
    <property type="match status" value="1"/>
</dbReference>
<dbReference type="InterPro" id="IPR036390">
    <property type="entry name" value="WH_DNA-bd_sf"/>
</dbReference>
<dbReference type="SUPFAM" id="SSF53850">
    <property type="entry name" value="Periplasmic binding protein-like II"/>
    <property type="match status" value="1"/>
</dbReference>
<protein>
    <submittedName>
        <fullName evidence="6">LysR family transcriptional regulator</fullName>
    </submittedName>
</protein>
<dbReference type="PANTHER" id="PTHR30126:SF64">
    <property type="entry name" value="HTH-TYPE TRANSCRIPTIONAL REGULATOR CITR"/>
    <property type="match status" value="1"/>
</dbReference>
<sequence>MDIRWLKTFVTAAQYENFHRTAEKLFLAQPTVTVHIKNLENAIGMSLFERKGRNIFLTPAGNRFLPYAKKMLIHLEKGILDIESWRQGYKRHLTLAVSPLIAVSILPSLIREFIKKYPDIQVSVNVLESKQIGDCIQKGDADIGLSRMNLFKPSLSVKKLYDDPVILAVPHDGNDLEQAVPLDFEQLIHQNNIITDNHPEYWDDLLIELRNKYPRIRTMAVSQVHVTKRFIEEGLGVSFLPRSTVKREVLEGRILELVTNKIRLPTASSYLITKYETTEITLFSNHLLTYFST</sequence>
<keyword evidence="2" id="KW-0805">Transcription regulation</keyword>
<keyword evidence="7" id="KW-1185">Reference proteome</keyword>
<evidence type="ECO:0000313" key="6">
    <source>
        <dbReference type="EMBL" id="RBW68018.1"/>
    </source>
</evidence>
<dbReference type="EMBL" id="QOCW01000026">
    <property type="protein sequence ID" value="RBW68018.1"/>
    <property type="molecule type" value="Genomic_DNA"/>
</dbReference>
<keyword evidence="3" id="KW-0238">DNA-binding</keyword>
<dbReference type="AlphaFoldDB" id="A0A366XR66"/>
<gene>
    <name evidence="6" type="ORF">DS031_18955</name>
</gene>
<dbReference type="InterPro" id="IPR036388">
    <property type="entry name" value="WH-like_DNA-bd_sf"/>
</dbReference>
<dbReference type="Gene3D" id="3.40.190.290">
    <property type="match status" value="1"/>
</dbReference>
<reference evidence="6 7" key="1">
    <citation type="submission" date="2018-07" db="EMBL/GenBank/DDBJ databases">
        <title>Lottiidibacillus patelloidae gen. nov., sp. nov., isolated from the intestinal tract of a marine limpet and the reclassification of B. taeanensis BH030017T, B. algicola KMM 3737T and B. hwajinpoensis SW-72T as genus Lottiidibacillus.</title>
        <authorList>
            <person name="Liu R."/>
            <person name="Huang Z."/>
        </authorList>
    </citation>
    <scope>NUCLEOTIDE SEQUENCE [LARGE SCALE GENOMIC DNA]</scope>
    <source>
        <strain evidence="6 7">BH030017</strain>
    </source>
</reference>
<dbReference type="GO" id="GO:0000976">
    <property type="term" value="F:transcription cis-regulatory region binding"/>
    <property type="evidence" value="ECO:0007669"/>
    <property type="project" value="TreeGrafter"/>
</dbReference>
<accession>A0A366XR66</accession>
<dbReference type="Gene3D" id="1.10.10.10">
    <property type="entry name" value="Winged helix-like DNA-binding domain superfamily/Winged helix DNA-binding domain"/>
    <property type="match status" value="1"/>
</dbReference>
<evidence type="ECO:0000256" key="1">
    <source>
        <dbReference type="ARBA" id="ARBA00009437"/>
    </source>
</evidence>
<comment type="similarity">
    <text evidence="1">Belongs to the LysR transcriptional regulatory family.</text>
</comment>
<dbReference type="PROSITE" id="PS50931">
    <property type="entry name" value="HTH_LYSR"/>
    <property type="match status" value="1"/>
</dbReference>
<proteinExistence type="inferred from homology"/>
<dbReference type="CDD" id="cd05466">
    <property type="entry name" value="PBP2_LTTR_substrate"/>
    <property type="match status" value="1"/>
</dbReference>
<name>A0A366XR66_9BACI</name>
<evidence type="ECO:0000256" key="2">
    <source>
        <dbReference type="ARBA" id="ARBA00023015"/>
    </source>
</evidence>
<evidence type="ECO:0000313" key="7">
    <source>
        <dbReference type="Proteomes" id="UP000253314"/>
    </source>
</evidence>
<dbReference type="PANTHER" id="PTHR30126">
    <property type="entry name" value="HTH-TYPE TRANSCRIPTIONAL REGULATOR"/>
    <property type="match status" value="1"/>
</dbReference>
<dbReference type="PRINTS" id="PR00039">
    <property type="entry name" value="HTHLYSR"/>
</dbReference>
<organism evidence="6 7">
    <name type="scientific">Bacillus taeanensis</name>
    <dbReference type="NCBI Taxonomy" id="273032"/>
    <lineage>
        <taxon>Bacteria</taxon>
        <taxon>Bacillati</taxon>
        <taxon>Bacillota</taxon>
        <taxon>Bacilli</taxon>
        <taxon>Bacillales</taxon>
        <taxon>Bacillaceae</taxon>
        <taxon>Bacillus</taxon>
    </lineage>
</organism>
<evidence type="ECO:0000256" key="3">
    <source>
        <dbReference type="ARBA" id="ARBA00023125"/>
    </source>
</evidence>
<dbReference type="SUPFAM" id="SSF46785">
    <property type="entry name" value="Winged helix' DNA-binding domain"/>
    <property type="match status" value="1"/>
</dbReference>
<dbReference type="RefSeq" id="WP_113807620.1">
    <property type="nucleotide sequence ID" value="NZ_QOCW01000026.1"/>
</dbReference>
<comment type="caution">
    <text evidence="6">The sequence shown here is derived from an EMBL/GenBank/DDBJ whole genome shotgun (WGS) entry which is preliminary data.</text>
</comment>
<evidence type="ECO:0000256" key="4">
    <source>
        <dbReference type="ARBA" id="ARBA00023163"/>
    </source>
</evidence>
<keyword evidence="4" id="KW-0804">Transcription</keyword>
<dbReference type="GO" id="GO:0003700">
    <property type="term" value="F:DNA-binding transcription factor activity"/>
    <property type="evidence" value="ECO:0007669"/>
    <property type="project" value="InterPro"/>
</dbReference>
<feature type="domain" description="HTH lysR-type" evidence="5">
    <location>
        <begin position="1"/>
        <end position="58"/>
    </location>
</feature>
<dbReference type="FunFam" id="1.10.10.10:FF:000001">
    <property type="entry name" value="LysR family transcriptional regulator"/>
    <property type="match status" value="1"/>
</dbReference>
<dbReference type="Pfam" id="PF03466">
    <property type="entry name" value="LysR_substrate"/>
    <property type="match status" value="1"/>
</dbReference>
<dbReference type="InterPro" id="IPR000847">
    <property type="entry name" value="LysR_HTH_N"/>
</dbReference>
<dbReference type="OrthoDB" id="9803735at2"/>
<evidence type="ECO:0000259" key="5">
    <source>
        <dbReference type="PROSITE" id="PS50931"/>
    </source>
</evidence>